<dbReference type="EMBL" id="CP023777">
    <property type="protein sequence ID" value="ATL49369.1"/>
    <property type="molecule type" value="Genomic_DNA"/>
</dbReference>
<reference evidence="2 3" key="1">
    <citation type="submission" date="2017-10" db="EMBL/GenBank/DDBJ databases">
        <title>Paenichitinophaga pekingensis gen. nov., sp. nov., isolated from activated sludge.</title>
        <authorList>
            <person name="Jin D."/>
            <person name="Kong X."/>
            <person name="Deng Y."/>
            <person name="Bai Z."/>
        </authorList>
    </citation>
    <scope>NUCLEOTIDE SEQUENCE [LARGE SCALE GENOMIC DNA]</scope>
    <source>
        <strain evidence="2 3">13</strain>
    </source>
</reference>
<dbReference type="Pfam" id="PF09601">
    <property type="entry name" value="DUF2459"/>
    <property type="match status" value="1"/>
</dbReference>
<feature type="transmembrane region" description="Helical" evidence="1">
    <location>
        <begin position="12"/>
        <end position="32"/>
    </location>
</feature>
<dbReference type="AlphaFoldDB" id="A0A291QZB9"/>
<dbReference type="OrthoDB" id="211174at2"/>
<dbReference type="KEGG" id="cbae:COR50_20520"/>
<evidence type="ECO:0000256" key="1">
    <source>
        <dbReference type="SAM" id="Phobius"/>
    </source>
</evidence>
<dbReference type="RefSeq" id="WP_098195737.1">
    <property type="nucleotide sequence ID" value="NZ_CP023777.1"/>
</dbReference>
<keyword evidence="1" id="KW-1133">Transmembrane helix</keyword>
<dbReference type="InterPro" id="IPR011727">
    <property type="entry name" value="CHP02117"/>
</dbReference>
<keyword evidence="1" id="KW-0472">Membrane</keyword>
<organism evidence="2 3">
    <name type="scientific">Chitinophaga caeni</name>
    <dbReference type="NCBI Taxonomy" id="2029983"/>
    <lineage>
        <taxon>Bacteria</taxon>
        <taxon>Pseudomonadati</taxon>
        <taxon>Bacteroidota</taxon>
        <taxon>Chitinophagia</taxon>
        <taxon>Chitinophagales</taxon>
        <taxon>Chitinophagaceae</taxon>
        <taxon>Chitinophaga</taxon>
    </lineage>
</organism>
<evidence type="ECO:0000313" key="3">
    <source>
        <dbReference type="Proteomes" id="UP000220133"/>
    </source>
</evidence>
<keyword evidence="1" id="KW-0812">Transmembrane</keyword>
<protein>
    <submittedName>
        <fullName evidence="2">TIGR02117 family protein</fullName>
    </submittedName>
</protein>
<gene>
    <name evidence="2" type="ORF">COR50_20520</name>
</gene>
<keyword evidence="3" id="KW-1185">Reference proteome</keyword>
<name>A0A291QZB9_9BACT</name>
<dbReference type="Proteomes" id="UP000220133">
    <property type="component" value="Chromosome"/>
</dbReference>
<sequence>MRGFFRFIYKCILFFVVIVVIYFVVAIIFSIIPVAKEPNAEKAVGIYILSNGVHTDIVVPVKYKNTDWQSFIPVKNTLSKDANVHYIAFGWGDKGFYLETPTWADLKFTTAVAAMSGFNNTAMHTTYYKSLHENDRCKKMYLNERQYQRLCAFIKKSFQLDALGESIYIPTNMMYGRYDAFYEAAGHYSILYTCNTWTNDALKSCGQRACRWTPFEQGIFFQYR</sequence>
<evidence type="ECO:0000313" key="2">
    <source>
        <dbReference type="EMBL" id="ATL49369.1"/>
    </source>
</evidence>
<proteinExistence type="predicted"/>
<accession>A0A291QZB9</accession>
<dbReference type="NCBIfam" id="TIGR02117">
    <property type="entry name" value="chp_urease_rgn"/>
    <property type="match status" value="1"/>
</dbReference>